<sequence length="352" mass="37554">MDTPEQLHGQQKVARLINPGPEFSFEIETQDAPSLGSQEALVELEVTGLCGTDLGLARGYLGKCESILGHEGIGRVVAVGRECTKATLGQRVAVGWLRDACGTCRVCLRGDETRCQTQVFSGRDVPGTLARFTVVPDRFLLPVPDDLSAEVLAPIICAGVTAYKALKVCDAMAGSWVAISGAAGGVGTLAIQYARAMGYRPIAIDGGERQKQLCLDLGAEKFIDFTKDKDIASAVSRETDGSLCSAFIECSGAIPAYQTAPSCLDYFGVLVCVGIPPPTEKVSFHPLQLIDKGIQFKGSIVGSRLDTSEAIEFVRRGLVTPRSKVVKLEELGQYVNQLDKIDGKLIVQVSDT</sequence>
<keyword evidence="6" id="KW-0560">Oxidoreductase</keyword>
<dbReference type="InterPro" id="IPR013149">
    <property type="entry name" value="ADH-like_C"/>
</dbReference>
<evidence type="ECO:0000313" key="10">
    <source>
        <dbReference type="EMBL" id="KAK0385377.1"/>
    </source>
</evidence>
<dbReference type="Proteomes" id="UP001175261">
    <property type="component" value="Unassembled WGS sequence"/>
</dbReference>
<gene>
    <name evidence="10" type="ORF">NLU13_7853</name>
</gene>
<dbReference type="PANTHER" id="PTHR42940">
    <property type="entry name" value="ALCOHOL DEHYDROGENASE 1-RELATED"/>
    <property type="match status" value="1"/>
</dbReference>
<evidence type="ECO:0000256" key="7">
    <source>
        <dbReference type="ARBA" id="ARBA00023027"/>
    </source>
</evidence>
<dbReference type="InterPro" id="IPR013154">
    <property type="entry name" value="ADH-like_N"/>
</dbReference>
<dbReference type="SUPFAM" id="SSF51735">
    <property type="entry name" value="NAD(P)-binding Rossmann-fold domains"/>
    <property type="match status" value="1"/>
</dbReference>
<evidence type="ECO:0000256" key="3">
    <source>
        <dbReference type="ARBA" id="ARBA00013190"/>
    </source>
</evidence>
<dbReference type="Pfam" id="PF00107">
    <property type="entry name" value="ADH_zinc_N"/>
    <property type="match status" value="1"/>
</dbReference>
<comment type="cofactor">
    <cofactor evidence="1 8">
        <name>Zn(2+)</name>
        <dbReference type="ChEBI" id="CHEBI:29105"/>
    </cofactor>
</comment>
<evidence type="ECO:0000256" key="5">
    <source>
        <dbReference type="ARBA" id="ARBA00022833"/>
    </source>
</evidence>
<organism evidence="10 11">
    <name type="scientific">Sarocladium strictum</name>
    <name type="common">Black bundle disease fungus</name>
    <name type="synonym">Acremonium strictum</name>
    <dbReference type="NCBI Taxonomy" id="5046"/>
    <lineage>
        <taxon>Eukaryota</taxon>
        <taxon>Fungi</taxon>
        <taxon>Dikarya</taxon>
        <taxon>Ascomycota</taxon>
        <taxon>Pezizomycotina</taxon>
        <taxon>Sordariomycetes</taxon>
        <taxon>Hypocreomycetidae</taxon>
        <taxon>Hypocreales</taxon>
        <taxon>Sarocladiaceae</taxon>
        <taxon>Sarocladium</taxon>
    </lineage>
</organism>
<feature type="domain" description="Enoyl reductase (ER)" evidence="9">
    <location>
        <begin position="20"/>
        <end position="347"/>
    </location>
</feature>
<evidence type="ECO:0000256" key="8">
    <source>
        <dbReference type="RuleBase" id="RU361277"/>
    </source>
</evidence>
<evidence type="ECO:0000259" key="9">
    <source>
        <dbReference type="SMART" id="SM00829"/>
    </source>
</evidence>
<dbReference type="Gene3D" id="3.90.180.10">
    <property type="entry name" value="Medium-chain alcohol dehydrogenases, catalytic domain"/>
    <property type="match status" value="1"/>
</dbReference>
<evidence type="ECO:0000256" key="2">
    <source>
        <dbReference type="ARBA" id="ARBA00008072"/>
    </source>
</evidence>
<dbReference type="GO" id="GO:0008270">
    <property type="term" value="F:zinc ion binding"/>
    <property type="evidence" value="ECO:0007669"/>
    <property type="project" value="InterPro"/>
</dbReference>
<dbReference type="CDD" id="cd08297">
    <property type="entry name" value="CAD3"/>
    <property type="match status" value="1"/>
</dbReference>
<dbReference type="AlphaFoldDB" id="A0AA39GFX8"/>
<name>A0AA39GFX8_SARSR</name>
<proteinExistence type="inferred from homology"/>
<dbReference type="PANTHER" id="PTHR42940:SF3">
    <property type="entry name" value="ALCOHOL DEHYDROGENASE 1-RELATED"/>
    <property type="match status" value="1"/>
</dbReference>
<dbReference type="InterPro" id="IPR002328">
    <property type="entry name" value="ADH_Zn_CS"/>
</dbReference>
<dbReference type="InterPro" id="IPR011032">
    <property type="entry name" value="GroES-like_sf"/>
</dbReference>
<dbReference type="SUPFAM" id="SSF50129">
    <property type="entry name" value="GroES-like"/>
    <property type="match status" value="1"/>
</dbReference>
<dbReference type="GO" id="GO:0004022">
    <property type="term" value="F:alcohol dehydrogenase (NAD+) activity"/>
    <property type="evidence" value="ECO:0007669"/>
    <property type="project" value="UniProtKB-EC"/>
</dbReference>
<accession>A0AA39GFX8</accession>
<dbReference type="FunFam" id="3.40.50.720:FF:000039">
    <property type="entry name" value="Alcohol dehydrogenase AdhP"/>
    <property type="match status" value="1"/>
</dbReference>
<dbReference type="InterPro" id="IPR020843">
    <property type="entry name" value="ER"/>
</dbReference>
<comment type="similarity">
    <text evidence="2 8">Belongs to the zinc-containing alcohol dehydrogenase family.</text>
</comment>
<dbReference type="PROSITE" id="PS00059">
    <property type="entry name" value="ADH_ZINC"/>
    <property type="match status" value="1"/>
</dbReference>
<dbReference type="InterPro" id="IPR036291">
    <property type="entry name" value="NAD(P)-bd_dom_sf"/>
</dbReference>
<dbReference type="EMBL" id="JAPDFR010000007">
    <property type="protein sequence ID" value="KAK0385377.1"/>
    <property type="molecule type" value="Genomic_DNA"/>
</dbReference>
<dbReference type="Gene3D" id="3.40.50.720">
    <property type="entry name" value="NAD(P)-binding Rossmann-like Domain"/>
    <property type="match status" value="1"/>
</dbReference>
<keyword evidence="4 8" id="KW-0479">Metal-binding</keyword>
<dbReference type="SMART" id="SM00829">
    <property type="entry name" value="PKS_ER"/>
    <property type="match status" value="1"/>
</dbReference>
<keyword evidence="5 8" id="KW-0862">Zinc</keyword>
<comment type="caution">
    <text evidence="10">The sequence shown here is derived from an EMBL/GenBank/DDBJ whole genome shotgun (WGS) entry which is preliminary data.</text>
</comment>
<dbReference type="GO" id="GO:0005737">
    <property type="term" value="C:cytoplasm"/>
    <property type="evidence" value="ECO:0007669"/>
    <property type="project" value="TreeGrafter"/>
</dbReference>
<evidence type="ECO:0000256" key="1">
    <source>
        <dbReference type="ARBA" id="ARBA00001947"/>
    </source>
</evidence>
<evidence type="ECO:0000313" key="11">
    <source>
        <dbReference type="Proteomes" id="UP001175261"/>
    </source>
</evidence>
<reference evidence="10" key="1">
    <citation type="submission" date="2022-10" db="EMBL/GenBank/DDBJ databases">
        <title>Determination and structural analysis of whole genome sequence of Sarocladium strictum F4-1.</title>
        <authorList>
            <person name="Hu L."/>
            <person name="Jiang Y."/>
        </authorList>
    </citation>
    <scope>NUCLEOTIDE SEQUENCE</scope>
    <source>
        <strain evidence="10">F4-1</strain>
    </source>
</reference>
<dbReference type="EC" id="1.1.1.1" evidence="3"/>
<dbReference type="Pfam" id="PF08240">
    <property type="entry name" value="ADH_N"/>
    <property type="match status" value="1"/>
</dbReference>
<keyword evidence="7" id="KW-0520">NAD</keyword>
<evidence type="ECO:0000256" key="4">
    <source>
        <dbReference type="ARBA" id="ARBA00022723"/>
    </source>
</evidence>
<evidence type="ECO:0000256" key="6">
    <source>
        <dbReference type="ARBA" id="ARBA00023002"/>
    </source>
</evidence>
<keyword evidence="11" id="KW-1185">Reference proteome</keyword>
<protein>
    <recommendedName>
        <fullName evidence="3">alcohol dehydrogenase</fullName>
        <ecNumber evidence="3">1.1.1.1</ecNumber>
    </recommendedName>
</protein>